<gene>
    <name evidence="1" type="ORF">PXEA_LOCUS11054</name>
</gene>
<reference evidence="1" key="1">
    <citation type="submission" date="2018-11" db="EMBL/GenBank/DDBJ databases">
        <authorList>
            <consortium name="Pathogen Informatics"/>
        </authorList>
    </citation>
    <scope>NUCLEOTIDE SEQUENCE</scope>
</reference>
<keyword evidence="2" id="KW-1185">Reference proteome</keyword>
<dbReference type="Proteomes" id="UP000784294">
    <property type="component" value="Unassembled WGS sequence"/>
</dbReference>
<dbReference type="OrthoDB" id="642895at2759"/>
<sequence length="116" mass="13554">MNVAGTAVEIDESMPRAPGGDLECEALVTSLEEELQRWRERYETNQELYSAVKQWHLNFEQLRGAEVKTAVHPQENNLSYGLMELDSLAKFNLYHFWKPKYQILRHYSGSLPIIER</sequence>
<protein>
    <submittedName>
        <fullName evidence="1">Uncharacterized protein</fullName>
    </submittedName>
</protein>
<name>A0A448WQH3_9PLAT</name>
<accession>A0A448WQH3</accession>
<proteinExistence type="predicted"/>
<organism evidence="1 2">
    <name type="scientific">Protopolystoma xenopodis</name>
    <dbReference type="NCBI Taxonomy" id="117903"/>
    <lineage>
        <taxon>Eukaryota</taxon>
        <taxon>Metazoa</taxon>
        <taxon>Spiralia</taxon>
        <taxon>Lophotrochozoa</taxon>
        <taxon>Platyhelminthes</taxon>
        <taxon>Monogenea</taxon>
        <taxon>Polyopisthocotylea</taxon>
        <taxon>Polystomatidea</taxon>
        <taxon>Polystomatidae</taxon>
        <taxon>Protopolystoma</taxon>
    </lineage>
</organism>
<dbReference type="EMBL" id="CAAALY010033418">
    <property type="protein sequence ID" value="VEL17614.1"/>
    <property type="molecule type" value="Genomic_DNA"/>
</dbReference>
<comment type="caution">
    <text evidence="1">The sequence shown here is derived from an EMBL/GenBank/DDBJ whole genome shotgun (WGS) entry which is preliminary data.</text>
</comment>
<evidence type="ECO:0000313" key="1">
    <source>
        <dbReference type="EMBL" id="VEL17614.1"/>
    </source>
</evidence>
<dbReference type="AlphaFoldDB" id="A0A448WQH3"/>
<evidence type="ECO:0000313" key="2">
    <source>
        <dbReference type="Proteomes" id="UP000784294"/>
    </source>
</evidence>